<evidence type="ECO:0000259" key="7">
    <source>
        <dbReference type="Pfam" id="PF01494"/>
    </source>
</evidence>
<keyword evidence="3" id="KW-0274">FAD</keyword>
<dbReference type="Proteomes" id="UP000054481">
    <property type="component" value="Unassembled WGS sequence"/>
</dbReference>
<name>A0A0F7ZT19_9HYPO</name>
<keyword evidence="5" id="KW-0503">Monooxygenase</keyword>
<keyword evidence="2" id="KW-0285">Flavoprotein</keyword>
<dbReference type="SUPFAM" id="SSF54373">
    <property type="entry name" value="FAD-linked reductases, C-terminal domain"/>
    <property type="match status" value="1"/>
</dbReference>
<reference evidence="8 9" key="1">
    <citation type="journal article" date="2014" name="Genome Biol. Evol.">
        <title>Comparative genomics and transcriptomics analyses reveal divergent lifestyle features of nematode endoparasitic fungus Hirsutella minnesotensis.</title>
        <authorList>
            <person name="Lai Y."/>
            <person name="Liu K."/>
            <person name="Zhang X."/>
            <person name="Zhang X."/>
            <person name="Li K."/>
            <person name="Wang N."/>
            <person name="Shu C."/>
            <person name="Wu Y."/>
            <person name="Wang C."/>
            <person name="Bushley K.E."/>
            <person name="Xiang M."/>
            <person name="Liu X."/>
        </authorList>
    </citation>
    <scope>NUCLEOTIDE SEQUENCE [LARGE SCALE GENOMIC DNA]</scope>
    <source>
        <strain evidence="8 9">3608</strain>
    </source>
</reference>
<dbReference type="Pfam" id="PF01494">
    <property type="entry name" value="FAD_binding_3"/>
    <property type="match status" value="1"/>
</dbReference>
<dbReference type="GO" id="GO:0071949">
    <property type="term" value="F:FAD binding"/>
    <property type="evidence" value="ECO:0007669"/>
    <property type="project" value="InterPro"/>
</dbReference>
<dbReference type="InterPro" id="IPR002938">
    <property type="entry name" value="FAD-bd"/>
</dbReference>
<gene>
    <name evidence="8" type="ORF">HIM_08269</name>
</gene>
<keyword evidence="9" id="KW-1185">Reference proteome</keyword>
<feature type="chain" id="PRO_5002526067" description="FAD-binding domain-containing protein" evidence="6">
    <location>
        <begin position="18"/>
        <end position="447"/>
    </location>
</feature>
<evidence type="ECO:0000256" key="6">
    <source>
        <dbReference type="SAM" id="SignalP"/>
    </source>
</evidence>
<dbReference type="InterPro" id="IPR036188">
    <property type="entry name" value="FAD/NAD-bd_sf"/>
</dbReference>
<evidence type="ECO:0000256" key="3">
    <source>
        <dbReference type="ARBA" id="ARBA00022827"/>
    </source>
</evidence>
<dbReference type="Gene3D" id="3.50.50.60">
    <property type="entry name" value="FAD/NAD(P)-binding domain"/>
    <property type="match status" value="1"/>
</dbReference>
<dbReference type="SUPFAM" id="SSF51905">
    <property type="entry name" value="FAD/NAD(P)-binding domain"/>
    <property type="match status" value="1"/>
</dbReference>
<dbReference type="AlphaFoldDB" id="A0A0F7ZT19"/>
<organism evidence="8 9">
    <name type="scientific">Hirsutella minnesotensis 3608</name>
    <dbReference type="NCBI Taxonomy" id="1043627"/>
    <lineage>
        <taxon>Eukaryota</taxon>
        <taxon>Fungi</taxon>
        <taxon>Dikarya</taxon>
        <taxon>Ascomycota</taxon>
        <taxon>Pezizomycotina</taxon>
        <taxon>Sordariomycetes</taxon>
        <taxon>Hypocreomycetidae</taxon>
        <taxon>Hypocreales</taxon>
        <taxon>Ophiocordycipitaceae</taxon>
        <taxon>Hirsutella</taxon>
    </lineage>
</organism>
<sequence>MLHVLIVGAGIAGLSAAISLRRAGHAVHIYERSSMNHEIGAAINIPPNASRVLMAWGLDPFRWQFVKARLLTYQDPFTLEKVADLANEKTASSLGGAELYYAHRVDLHNALKWLATQPEGPGTPVKIHLQSEVEAYDPYAPSITLRTGQQIRGDLVVGADGVHSSASEAVLGHKNDPVPPVHSNSCYRFLIPAATLEDDPETRFWNQDCDGWARVLAHNETGRRIFTYTCRDNSIHNFVGIFYDNSAEYEKREAADWQASVDVSDVLDRFSDYDPRILKIMSKATEVKRWPLLYRDPISRWYRGRMALAGDSAHPMLPHQGQGGAQGIEDGLALGIVMHRASTPAEIENRLDVYDKVRRNRASVIQVLSNVGQDQSKHVREELLHYMSDKKLPTNPLEILKHNFGYDIIDATVKAMRERDSTFQLPDDFFSCEVVGVPLLPSVPNQD</sequence>
<dbReference type="EMBL" id="KQ030548">
    <property type="protein sequence ID" value="KJZ72343.1"/>
    <property type="molecule type" value="Genomic_DNA"/>
</dbReference>
<proteinExistence type="inferred from homology"/>
<keyword evidence="6" id="KW-0732">Signal</keyword>
<evidence type="ECO:0000256" key="2">
    <source>
        <dbReference type="ARBA" id="ARBA00022630"/>
    </source>
</evidence>
<evidence type="ECO:0000256" key="5">
    <source>
        <dbReference type="ARBA" id="ARBA00023033"/>
    </source>
</evidence>
<evidence type="ECO:0000256" key="4">
    <source>
        <dbReference type="ARBA" id="ARBA00023002"/>
    </source>
</evidence>
<feature type="signal peptide" evidence="6">
    <location>
        <begin position="1"/>
        <end position="17"/>
    </location>
</feature>
<dbReference type="PANTHER" id="PTHR13789:SF215">
    <property type="entry name" value="FAD-BINDING DOMAIN-CONTAINING PROTEIN-RELATED"/>
    <property type="match status" value="1"/>
</dbReference>
<evidence type="ECO:0000313" key="9">
    <source>
        <dbReference type="Proteomes" id="UP000054481"/>
    </source>
</evidence>
<dbReference type="PRINTS" id="PR00420">
    <property type="entry name" value="RNGMNOXGNASE"/>
</dbReference>
<keyword evidence="4" id="KW-0560">Oxidoreductase</keyword>
<feature type="domain" description="FAD-binding" evidence="7">
    <location>
        <begin position="3"/>
        <end position="363"/>
    </location>
</feature>
<comment type="similarity">
    <text evidence="1">Belongs to the paxM FAD-dependent monooxygenase family.</text>
</comment>
<dbReference type="PANTHER" id="PTHR13789">
    <property type="entry name" value="MONOOXYGENASE"/>
    <property type="match status" value="1"/>
</dbReference>
<accession>A0A0F7ZT19</accession>
<dbReference type="OrthoDB" id="9993796at2759"/>
<dbReference type="GO" id="GO:0004497">
    <property type="term" value="F:monooxygenase activity"/>
    <property type="evidence" value="ECO:0007669"/>
    <property type="project" value="UniProtKB-KW"/>
</dbReference>
<protein>
    <recommendedName>
        <fullName evidence="7">FAD-binding domain-containing protein</fullName>
    </recommendedName>
</protein>
<evidence type="ECO:0000256" key="1">
    <source>
        <dbReference type="ARBA" id="ARBA00007992"/>
    </source>
</evidence>
<evidence type="ECO:0000313" key="8">
    <source>
        <dbReference type="EMBL" id="KJZ72343.1"/>
    </source>
</evidence>
<dbReference type="InterPro" id="IPR050493">
    <property type="entry name" value="FAD-dep_Monooxygenase_BioMet"/>
</dbReference>